<dbReference type="AlphaFoldDB" id="A0A7J8CHU0"/>
<dbReference type="EMBL" id="JACASE010000014">
    <property type="protein sequence ID" value="KAF6410454.1"/>
    <property type="molecule type" value="Genomic_DNA"/>
</dbReference>
<proteinExistence type="predicted"/>
<evidence type="ECO:0000313" key="2">
    <source>
        <dbReference type="Proteomes" id="UP000593571"/>
    </source>
</evidence>
<accession>A0A7J8CHU0</accession>
<name>A0A7J8CHU0_ROUAE</name>
<gene>
    <name evidence="1" type="ORF">HJG63_009003</name>
</gene>
<reference evidence="1 2" key="1">
    <citation type="journal article" date="2020" name="Nature">
        <title>Six reference-quality genomes reveal evolution of bat adaptations.</title>
        <authorList>
            <person name="Jebb D."/>
            <person name="Huang Z."/>
            <person name="Pippel M."/>
            <person name="Hughes G.M."/>
            <person name="Lavrichenko K."/>
            <person name="Devanna P."/>
            <person name="Winkler S."/>
            <person name="Jermiin L.S."/>
            <person name="Skirmuntt E.C."/>
            <person name="Katzourakis A."/>
            <person name="Burkitt-Gray L."/>
            <person name="Ray D.A."/>
            <person name="Sullivan K.A.M."/>
            <person name="Roscito J.G."/>
            <person name="Kirilenko B.M."/>
            <person name="Davalos L.M."/>
            <person name="Corthals A.P."/>
            <person name="Power M.L."/>
            <person name="Jones G."/>
            <person name="Ransome R.D."/>
            <person name="Dechmann D.K.N."/>
            <person name="Locatelli A.G."/>
            <person name="Puechmaille S.J."/>
            <person name="Fedrigo O."/>
            <person name="Jarvis E.D."/>
            <person name="Hiller M."/>
            <person name="Vernes S.C."/>
            <person name="Myers E.W."/>
            <person name="Teeling E.C."/>
        </authorList>
    </citation>
    <scope>NUCLEOTIDE SEQUENCE [LARGE SCALE GENOMIC DNA]</scope>
    <source>
        <strain evidence="1">MRouAeg1</strain>
        <tissue evidence="1">Muscle</tissue>
    </source>
</reference>
<sequence>MGVLEKYPNASLAPPPVLRPTHEQEWIGQEEREQRVSPLLEICLISRHMEQRWTWSQVQASHITSLMIRLMDLLLANHRFPTRKSLLGKQSRRARSLWHNCNSPSLFQGKIKVQSGRFHYGVF</sequence>
<dbReference type="Proteomes" id="UP000593571">
    <property type="component" value="Unassembled WGS sequence"/>
</dbReference>
<protein>
    <submittedName>
        <fullName evidence="1">Uncharacterized protein</fullName>
    </submittedName>
</protein>
<organism evidence="1 2">
    <name type="scientific">Rousettus aegyptiacus</name>
    <name type="common">Egyptian fruit bat</name>
    <name type="synonym">Pteropus aegyptiacus</name>
    <dbReference type="NCBI Taxonomy" id="9407"/>
    <lineage>
        <taxon>Eukaryota</taxon>
        <taxon>Metazoa</taxon>
        <taxon>Chordata</taxon>
        <taxon>Craniata</taxon>
        <taxon>Vertebrata</taxon>
        <taxon>Euteleostomi</taxon>
        <taxon>Mammalia</taxon>
        <taxon>Eutheria</taxon>
        <taxon>Laurasiatheria</taxon>
        <taxon>Chiroptera</taxon>
        <taxon>Yinpterochiroptera</taxon>
        <taxon>Pteropodoidea</taxon>
        <taxon>Pteropodidae</taxon>
        <taxon>Rousettinae</taxon>
        <taxon>Rousettus</taxon>
    </lineage>
</organism>
<comment type="caution">
    <text evidence="1">The sequence shown here is derived from an EMBL/GenBank/DDBJ whole genome shotgun (WGS) entry which is preliminary data.</text>
</comment>
<evidence type="ECO:0000313" key="1">
    <source>
        <dbReference type="EMBL" id="KAF6410454.1"/>
    </source>
</evidence>
<keyword evidence="2" id="KW-1185">Reference proteome</keyword>